<feature type="signal peptide" evidence="5">
    <location>
        <begin position="1"/>
        <end position="32"/>
    </location>
</feature>
<dbReference type="Gene3D" id="3.90.1720.10">
    <property type="entry name" value="endopeptidase domain like (from Nostoc punctiforme)"/>
    <property type="match status" value="1"/>
</dbReference>
<keyword evidence="3" id="KW-0378">Hydrolase</keyword>
<accession>A0A4U0FCU3</accession>
<dbReference type="PANTHER" id="PTHR47053:SF1">
    <property type="entry name" value="MUREIN DD-ENDOPEPTIDASE MEPH-RELATED"/>
    <property type="match status" value="1"/>
</dbReference>
<evidence type="ECO:0000313" key="7">
    <source>
        <dbReference type="EMBL" id="TJY42570.1"/>
    </source>
</evidence>
<dbReference type="GO" id="GO:0006508">
    <property type="term" value="P:proteolysis"/>
    <property type="evidence" value="ECO:0007669"/>
    <property type="project" value="UniProtKB-KW"/>
</dbReference>
<comment type="similarity">
    <text evidence="1">Belongs to the peptidase C40 family.</text>
</comment>
<dbReference type="PANTHER" id="PTHR47053">
    <property type="entry name" value="MUREIN DD-ENDOPEPTIDASE MEPH-RELATED"/>
    <property type="match status" value="1"/>
</dbReference>
<evidence type="ECO:0000259" key="6">
    <source>
        <dbReference type="PROSITE" id="PS51935"/>
    </source>
</evidence>
<dbReference type="InterPro" id="IPR038765">
    <property type="entry name" value="Papain-like_cys_pep_sf"/>
</dbReference>
<evidence type="ECO:0000313" key="8">
    <source>
        <dbReference type="Proteomes" id="UP000309673"/>
    </source>
</evidence>
<keyword evidence="8" id="KW-1185">Reference proteome</keyword>
<dbReference type="EMBL" id="SUPK01000003">
    <property type="protein sequence ID" value="TJY42570.1"/>
    <property type="molecule type" value="Genomic_DNA"/>
</dbReference>
<feature type="chain" id="PRO_5020801371" evidence="5">
    <location>
        <begin position="33"/>
        <end position="158"/>
    </location>
</feature>
<dbReference type="InterPro" id="IPR000064">
    <property type="entry name" value="NLP_P60_dom"/>
</dbReference>
<evidence type="ECO:0000256" key="1">
    <source>
        <dbReference type="ARBA" id="ARBA00007074"/>
    </source>
</evidence>
<keyword evidence="4" id="KW-0788">Thiol protease</keyword>
<dbReference type="OrthoDB" id="9813118at2"/>
<dbReference type="PROSITE" id="PS51935">
    <property type="entry name" value="NLPC_P60"/>
    <property type="match status" value="1"/>
</dbReference>
<dbReference type="GO" id="GO:0008234">
    <property type="term" value="F:cysteine-type peptidase activity"/>
    <property type="evidence" value="ECO:0007669"/>
    <property type="project" value="UniProtKB-KW"/>
</dbReference>
<proteinExistence type="inferred from homology"/>
<evidence type="ECO:0000256" key="2">
    <source>
        <dbReference type="ARBA" id="ARBA00022670"/>
    </source>
</evidence>
<keyword evidence="2" id="KW-0645">Protease</keyword>
<evidence type="ECO:0000256" key="5">
    <source>
        <dbReference type="SAM" id="SignalP"/>
    </source>
</evidence>
<organism evidence="7 8">
    <name type="scientific">Cohnella pontilimi</name>
    <dbReference type="NCBI Taxonomy" id="2564100"/>
    <lineage>
        <taxon>Bacteria</taxon>
        <taxon>Bacillati</taxon>
        <taxon>Bacillota</taxon>
        <taxon>Bacilli</taxon>
        <taxon>Bacillales</taxon>
        <taxon>Paenibacillaceae</taxon>
        <taxon>Cohnella</taxon>
    </lineage>
</organism>
<dbReference type="Pfam" id="PF00877">
    <property type="entry name" value="NLPC_P60"/>
    <property type="match status" value="1"/>
</dbReference>
<evidence type="ECO:0000256" key="4">
    <source>
        <dbReference type="ARBA" id="ARBA00022807"/>
    </source>
</evidence>
<reference evidence="7 8" key="1">
    <citation type="submission" date="2019-04" db="EMBL/GenBank/DDBJ databases">
        <title>Cohnella sp. nov., isolated from soil.</title>
        <authorList>
            <person name="Kim W."/>
        </authorList>
    </citation>
    <scope>NUCLEOTIDE SEQUENCE [LARGE SCALE GENOMIC DNA]</scope>
    <source>
        <strain evidence="7 8">CAU 1483</strain>
    </source>
</reference>
<sequence length="158" mass="16952">MRISKFFKHVSITAVIASIGFGTAIAPASVEAATAKTIKLVSTGKKYLGVPYRFGAPSGKSSVFDCSSFTQFVYKKMGLSIPRSSTAQARMGKKVTKGYISTGDLIFYNTSGKGISHVGIYAGNGKMLHASSSRGVTISSIKTSYWKSKYVTARRVIR</sequence>
<evidence type="ECO:0000256" key="3">
    <source>
        <dbReference type="ARBA" id="ARBA00022801"/>
    </source>
</evidence>
<dbReference type="AlphaFoldDB" id="A0A4U0FCU3"/>
<dbReference type="Proteomes" id="UP000309673">
    <property type="component" value="Unassembled WGS sequence"/>
</dbReference>
<dbReference type="SUPFAM" id="SSF54001">
    <property type="entry name" value="Cysteine proteinases"/>
    <property type="match status" value="1"/>
</dbReference>
<dbReference type="InterPro" id="IPR051202">
    <property type="entry name" value="Peptidase_C40"/>
</dbReference>
<dbReference type="RefSeq" id="WP_136776989.1">
    <property type="nucleotide sequence ID" value="NZ_SUPK01000003.1"/>
</dbReference>
<protein>
    <submittedName>
        <fullName evidence="7">NlpC/P60 family protein</fullName>
    </submittedName>
</protein>
<feature type="domain" description="NlpC/P60" evidence="6">
    <location>
        <begin position="34"/>
        <end position="157"/>
    </location>
</feature>
<gene>
    <name evidence="7" type="ORF">E5161_06865</name>
</gene>
<keyword evidence="5" id="KW-0732">Signal</keyword>
<comment type="caution">
    <text evidence="7">The sequence shown here is derived from an EMBL/GenBank/DDBJ whole genome shotgun (WGS) entry which is preliminary data.</text>
</comment>
<name>A0A4U0FCU3_9BACL</name>